<dbReference type="Gene3D" id="2.60.40.60">
    <property type="entry name" value="Cadherins"/>
    <property type="match status" value="1"/>
</dbReference>
<dbReference type="InterPro" id="IPR059177">
    <property type="entry name" value="GH29D-like_dom"/>
</dbReference>
<dbReference type="Gene3D" id="2.60.120.260">
    <property type="entry name" value="Galactose-binding domain-like"/>
    <property type="match status" value="2"/>
</dbReference>
<dbReference type="GO" id="GO:0007156">
    <property type="term" value="P:homophilic cell adhesion via plasma membrane adhesion molecules"/>
    <property type="evidence" value="ECO:0007669"/>
    <property type="project" value="InterPro"/>
</dbReference>
<dbReference type="Pfam" id="PF13290">
    <property type="entry name" value="CHB_HEX_C_1"/>
    <property type="match status" value="1"/>
</dbReference>
<accession>A0A5C5Z3X7</accession>
<dbReference type="InterPro" id="IPR036415">
    <property type="entry name" value="Lamin_tail_dom_sf"/>
</dbReference>
<keyword evidence="4" id="KW-1185">Reference proteome</keyword>
<dbReference type="SUPFAM" id="SSF49313">
    <property type="entry name" value="Cadherin-like"/>
    <property type="match status" value="1"/>
</dbReference>
<evidence type="ECO:0000313" key="4">
    <source>
        <dbReference type="Proteomes" id="UP000315010"/>
    </source>
</evidence>
<sequence length="2106" mass="226072">MVYQYFLSAFADLILKRLLFGDSRHVSSCRRKSRYSRRHRRLLAEQLEARVVLAANPIISEFVASNSGGLRDVNGESSDWLEIYNPSSSPVDLNGWTLTDDAGELDKWTFPSVTIEPNDYLVVFASGIDRSIAGEELSTGFKLSSDGEYLALVKPGGEIASQFDPSFPEQATNVSYGIEFDVQNFVEQGSAATVLVPSSANDGSGWMSNGFDDSGWTSGTVGVGYGVDQPGFNVRYVKAKTATGFDGHINNLTEANLVLGDEAFQSFVTEDRYDVINFHGTDRNGNFGSDSPFPTQSAGDDINEFVIEATASIAIPADGDWSFGVNSDDGFRLTLTRGADVFSSQYTGSRGAADTLATFNLQAGIYELNLVTFEGVGGSSAELFAAAGNHTSFNSSFSLVGDTASGGLGAFLPYVVGESDVVNTDISSEMNGVNSSAYVRVPFTYDVAMPVESLVLKMRYDDGFVAYLNGVEVARQNAPAVLGFDTAATNSRPIPSVRTADEIVLDAAAIGLLVDGTNVLAIHGLNDFASDASFLVLPELTGSKLLESQPSYFATPTPGAANTDAVLGVLDRVTMDVPAGFYTQAQTVTISLPTASPAATIRYTTDGSEPTVTNGTVYTGPINVSSTTNLRANAYATDYVSLPSVTRTYLFLDDVLTQSNDGLPPAGWPSTWNTNDVDYGMDPDVITAEGAQAVKDALLALPTWSISTDLDNLFDAEIGIYSNALQDGRDWERPAAVELINPDGTAGFQVNAGLRIRGGYSRRDFNPKHALKLFFRGSYGDSTLNYPVHGTDAATEFEKIDLRTAQNYSWSSGGNASNNFIAEVLARYNQRDLGQPYTRSSWMHLYLNGQYWGLYQTQERADANYAVSYFGGNVADYDVIKPERGDYRNIATDGNFDAYEALWEQSNARAADGVTPAFVDNAAYLKAQGKNLDGTDNPAYDVLLDTDNVIAYMIETLRGGNLDAPISNFLGNDQPNNYFAIRDRTGREGFRFFQHDGEHTMRNVNQNRNGPWNSPNYEGGVDFFNPQWLHQQLMANEEYRIQFADKVQQAFFNDGTLSTQAMIDKVTAEAAIIHPAILAESVRWGDAQRPDAPLGINDFDNAIAGLVNNYLPQRNAIVLDQFRNTNLVLKDANGEYNVVVPAPLFPNVDAPQFLVNGTAQHGGDVVQGSQLDFSSSDGVVYYMLDGSDPRMFGGELHPDALSYSVSSTTSTVVPEQAVWRYLDTGVDAGTAWKNVGFDDSGWAAGAAKLGYGDGDEATEVSYGPDSNNKYITSYFRNTFSVDMSNGMVTNATLRLKRDDGAAVYINGVEAVRSNLPTGTITSQTKALVVVGGANEDAFFEFQINPALLQDGGNTLAVEVHQFVENSSDLAFDANLVITQQIAPSIAITKPIQVAARFRDIDGTWSAIERADFVPELTPASSENLRVTELHFNPVDGDGNTEFVELRNISGETISLAGVTLTSGVTFSFDGSPIQWLESGATALIVQDTAAMQARYGTDLPIAGEFFNGTALSNGGEAIEVTAADGSTIQSFTYDDKGGDWHSAADGEGPSLTIIRTAGDYNLGTNWRPSFVDGGTPGVEENDAPDVVLPGSGLVSENSPGDLVAVLSADDPDDFETTMMSLLPGGDSAMFSFVNDELRVGSTGLNFESSSTRSVTIRVTDSQGATLDHEFVITVQDVNEAPLANAGGPYSTSRGMPVELSASMTDVDAGQTHTFEWDFSYDGSTFSVDATGQTPITNFATGGNKRVAVRVTDNGTPAISSIAETIVAVANVSTVMTRGIAYANATAGNFSSEDIAPDIVALRPGQTATFANYTSYLRGLNRIVIDIAGLTATELSLSDFQFKVGNASDVSSWSDAPAPDSISVVPSGGVDGSSRVIITWANGAIRNQWLQTTVLASGNAQVASDDVFYFGNQVGDVDGFVSRNRAVVNAGDTLFVRANQSTRPRSVDIANNFDIDRSGNVNAADTLYVRGNQVSGTGLIMIAAPVQVAGVQSSSVVANAQSVPSVATSAVVLPASEADPIAPPSPRPQLTVRVYVRSIYRGYSSLRRLVSQYARTDRMEARAAITEIRRRLIDFRRSNTDRSLEAVDEFFSELRSDLESRLASREL</sequence>
<gene>
    <name evidence="3" type="ORF">CA13_35030</name>
</gene>
<dbReference type="PROSITE" id="PS51841">
    <property type="entry name" value="LTD"/>
    <property type="match status" value="2"/>
</dbReference>
<comment type="caution">
    <text evidence="3">The sequence shown here is derived from an EMBL/GenBank/DDBJ whole genome shotgun (WGS) entry which is preliminary data.</text>
</comment>
<organism evidence="3 4">
    <name type="scientific">Novipirellula herctigrandis</name>
    <dbReference type="NCBI Taxonomy" id="2527986"/>
    <lineage>
        <taxon>Bacteria</taxon>
        <taxon>Pseudomonadati</taxon>
        <taxon>Planctomycetota</taxon>
        <taxon>Planctomycetia</taxon>
        <taxon>Pirellulales</taxon>
        <taxon>Pirellulaceae</taxon>
        <taxon>Novipirellula</taxon>
    </lineage>
</organism>
<protein>
    <submittedName>
        <fullName evidence="3">CotH protein</fullName>
    </submittedName>
</protein>
<evidence type="ECO:0000259" key="2">
    <source>
        <dbReference type="PROSITE" id="PS51841"/>
    </source>
</evidence>
<dbReference type="InterPro" id="IPR002126">
    <property type="entry name" value="Cadherin-like_dom"/>
</dbReference>
<evidence type="ECO:0000313" key="3">
    <source>
        <dbReference type="EMBL" id="TWT82048.1"/>
    </source>
</evidence>
<evidence type="ECO:0000259" key="1">
    <source>
        <dbReference type="PROSITE" id="PS50268"/>
    </source>
</evidence>
<dbReference type="SUPFAM" id="SSF74853">
    <property type="entry name" value="Lamin A/C globular tail domain"/>
    <property type="match status" value="1"/>
</dbReference>
<dbReference type="PROSITE" id="PS50268">
    <property type="entry name" value="CADHERIN_2"/>
    <property type="match status" value="1"/>
</dbReference>
<dbReference type="InterPro" id="IPR001322">
    <property type="entry name" value="Lamin_tail_dom"/>
</dbReference>
<dbReference type="Gene3D" id="2.60.40.10">
    <property type="entry name" value="Immunoglobulins"/>
    <property type="match status" value="1"/>
</dbReference>
<reference evidence="3 4" key="1">
    <citation type="submission" date="2019-02" db="EMBL/GenBank/DDBJ databases">
        <title>Deep-cultivation of Planctomycetes and their phenomic and genomic characterization uncovers novel biology.</title>
        <authorList>
            <person name="Wiegand S."/>
            <person name="Jogler M."/>
            <person name="Boedeker C."/>
            <person name="Pinto D."/>
            <person name="Vollmers J."/>
            <person name="Rivas-Marin E."/>
            <person name="Kohn T."/>
            <person name="Peeters S.H."/>
            <person name="Heuer A."/>
            <person name="Rast P."/>
            <person name="Oberbeckmann S."/>
            <person name="Bunk B."/>
            <person name="Jeske O."/>
            <person name="Meyerdierks A."/>
            <person name="Storesund J.E."/>
            <person name="Kallscheuer N."/>
            <person name="Luecker S."/>
            <person name="Lage O.M."/>
            <person name="Pohl T."/>
            <person name="Merkel B.J."/>
            <person name="Hornburger P."/>
            <person name="Mueller R.-W."/>
            <person name="Bruemmer F."/>
            <person name="Labrenz M."/>
            <person name="Spormann A.M."/>
            <person name="Op Den Camp H."/>
            <person name="Overmann J."/>
            <person name="Amann R."/>
            <person name="Jetten M.S.M."/>
            <person name="Mascher T."/>
            <person name="Medema M.H."/>
            <person name="Devos D.P."/>
            <person name="Kaster A.-K."/>
            <person name="Ovreas L."/>
            <person name="Rohde M."/>
            <person name="Galperin M.Y."/>
            <person name="Jogler C."/>
        </authorList>
    </citation>
    <scope>NUCLEOTIDE SEQUENCE [LARGE SCALE GENOMIC DNA]</scope>
    <source>
        <strain evidence="3 4">CA13</strain>
    </source>
</reference>
<dbReference type="Pfam" id="PF00932">
    <property type="entry name" value="LTD"/>
    <property type="match status" value="2"/>
</dbReference>
<dbReference type="Proteomes" id="UP000315010">
    <property type="component" value="Unassembled WGS sequence"/>
</dbReference>
<dbReference type="InterPro" id="IPR014867">
    <property type="entry name" value="Spore_coat_CotH_CotH2/3/7"/>
</dbReference>
<dbReference type="Gene3D" id="2.60.40.1260">
    <property type="entry name" value="Lamin Tail domain"/>
    <property type="match status" value="1"/>
</dbReference>
<dbReference type="InterPro" id="IPR035986">
    <property type="entry name" value="PKD_dom_sf"/>
</dbReference>
<dbReference type="Pfam" id="PF08757">
    <property type="entry name" value="CotH"/>
    <property type="match status" value="1"/>
</dbReference>
<feature type="domain" description="LTD" evidence="2">
    <location>
        <begin position="1408"/>
        <end position="1535"/>
    </location>
</feature>
<proteinExistence type="predicted"/>
<dbReference type="EMBL" id="SJPJ01000001">
    <property type="protein sequence ID" value="TWT82048.1"/>
    <property type="molecule type" value="Genomic_DNA"/>
</dbReference>
<dbReference type="InterPro" id="IPR000601">
    <property type="entry name" value="PKD_dom"/>
</dbReference>
<dbReference type="InterPro" id="IPR013783">
    <property type="entry name" value="Ig-like_fold"/>
</dbReference>
<dbReference type="Pfam" id="PF18911">
    <property type="entry name" value="PKD_4"/>
    <property type="match status" value="1"/>
</dbReference>
<feature type="domain" description="LTD" evidence="2">
    <location>
        <begin position="44"/>
        <end position="167"/>
    </location>
</feature>
<dbReference type="SUPFAM" id="SSF49299">
    <property type="entry name" value="PKD domain"/>
    <property type="match status" value="1"/>
</dbReference>
<name>A0A5C5Z3X7_9BACT</name>
<dbReference type="InterPro" id="IPR015919">
    <property type="entry name" value="Cadherin-like_sf"/>
</dbReference>
<dbReference type="GO" id="GO:0005509">
    <property type="term" value="F:calcium ion binding"/>
    <property type="evidence" value="ECO:0007669"/>
    <property type="project" value="InterPro"/>
</dbReference>
<feature type="domain" description="Cadherin" evidence="1">
    <location>
        <begin position="1594"/>
        <end position="1683"/>
    </location>
</feature>
<dbReference type="GO" id="GO:0016020">
    <property type="term" value="C:membrane"/>
    <property type="evidence" value="ECO:0007669"/>
    <property type="project" value="InterPro"/>
</dbReference>